<organism evidence="2 3">
    <name type="scientific">Actinomyces oris</name>
    <dbReference type="NCBI Taxonomy" id="544580"/>
    <lineage>
        <taxon>Bacteria</taxon>
        <taxon>Bacillati</taxon>
        <taxon>Actinomycetota</taxon>
        <taxon>Actinomycetes</taxon>
        <taxon>Actinomycetales</taxon>
        <taxon>Actinomycetaceae</taxon>
        <taxon>Actinomyces</taxon>
    </lineage>
</organism>
<comment type="caution">
    <text evidence="2">The sequence shown here is derived from an EMBL/GenBank/DDBJ whole genome shotgun (WGS) entry which is preliminary data.</text>
</comment>
<evidence type="ECO:0000313" key="2">
    <source>
        <dbReference type="EMBL" id="OLO73198.1"/>
    </source>
</evidence>
<dbReference type="InterPro" id="IPR025406">
    <property type="entry name" value="DUF4132"/>
</dbReference>
<dbReference type="EMBL" id="MSKS01000001">
    <property type="protein sequence ID" value="OLO73198.1"/>
    <property type="molecule type" value="Genomic_DNA"/>
</dbReference>
<evidence type="ECO:0000313" key="3">
    <source>
        <dbReference type="Proteomes" id="UP000185963"/>
    </source>
</evidence>
<dbReference type="SUPFAM" id="SSF48371">
    <property type="entry name" value="ARM repeat"/>
    <property type="match status" value="1"/>
</dbReference>
<gene>
    <name evidence="2" type="ORF">BKH20_00540</name>
</gene>
<sequence length="1069" mass="118126">MLLLNEDVVKTVSPWEEKAVNMAKERPTWVPERFAEVLALDGVKAGKLISQVLTLWLSRHSYSYGEGRAPCHLPGIAEYLQSQGPRIPASFIRSLGDYNRRDLVLLLADLDMDLEPVAHLLVPLTLEEERETRLQAIDMLSRVPGARRREALAELLSGKAIRSKAGSQRSTDLLEYLAEGPDADLLDVAAENNPVLAVAVEQLRARAAFSQYAAQESEQAPVVLPEVEHIALDQPADTARQQLWRILNRLVDDAWDPHGAESREEVAARYLATEQDVEDFVAVAEGRSTGVPAILKTYGFGWVGSFVPALSVVHRLRLAVNDPSIRWRDTLLAAADPRAIEAVLRHFNLPIDDAVHHVFWRRGDPEVLWPWVWEHLDVLAEGLDSSENVPRALDILEVFPRLPSQILPKLARLAVTASPRVHRRVQRLLSTSPAAPILAEPMLKDPSAEIRRSAAEWLASLAPQQSVDSLRAACATEEDVAVRASMLKAMRACGEDVTELLSADQLQQEAVEGLEANPAAGPDWLDWDGLPTVHWRDGGPVSPQVIRWWVSLAVIMKDPDGRGLIGLYLSLLDPQDARRLALHLVRAWIAHDTAHPSPEESLSYAQSLGARRHQAIQQQWRSAAQSDDPEEREAARQKLARPLESYVKEVYDEHQGTYLGSAMADKGLMAFAVEADGAELATLAHSYMRNHRNRRPQYEVLIRALRANGQDPALQVLIGVAQRHKMASLQKTARELLDEVAVERGWSTEQLEDRTIPTAGFGSDGLLHLSYGARSFTGRLTADFKIALTGPDGKTRASLPAPRADDDADAVKAAKKQLTASRKEAKNVLSVQSGRLYDAMCVERGWSPIEWRDLLFAHPLMRHLVTRLIWQFVPADGDEPLVFRPTPEGDLLAVDDAVVDLPGQGKITVAHGTVIGPDAVAAWREHLTDYEVEPLFDQLSALAPAITPGQQRLTDLRGHMTDAYSVRNIASKRGYRHGGMEDGGWFTEYLRTIPAAGLTVALTFTGAFVSSGNTPCATDSLELRRGTGRRLVALDEVPTPLLAESYADYTALAALGAYDPHWEDRTRPF</sequence>
<reference evidence="2 3" key="1">
    <citation type="submission" date="2016-12" db="EMBL/GenBank/DDBJ databases">
        <title>Genomic comparison of strains in the 'Actinomyces naeslundii' group.</title>
        <authorList>
            <person name="Mughal S.R."/>
            <person name="Do T."/>
            <person name="Gilbert S.C."/>
            <person name="Witherden E.A."/>
            <person name="Didelot X."/>
            <person name="Beighton D."/>
        </authorList>
    </citation>
    <scope>NUCLEOTIDE SEQUENCE [LARGE SCALE GENOMIC DNA]</scope>
    <source>
        <strain evidence="2 3">WE8B-23</strain>
    </source>
</reference>
<feature type="domain" description="DUF4132" evidence="1">
    <location>
        <begin position="793"/>
        <end position="975"/>
    </location>
</feature>
<name>A0A1Q8WYP9_9ACTO</name>
<accession>A0A1Q8WYP9</accession>
<dbReference type="Pfam" id="PF13569">
    <property type="entry name" value="DUF4132"/>
    <property type="match status" value="1"/>
</dbReference>
<evidence type="ECO:0000259" key="1">
    <source>
        <dbReference type="Pfam" id="PF13569"/>
    </source>
</evidence>
<dbReference type="Proteomes" id="UP000185963">
    <property type="component" value="Unassembled WGS sequence"/>
</dbReference>
<dbReference type="AlphaFoldDB" id="A0A1Q8WYP9"/>
<proteinExistence type="predicted"/>
<dbReference type="InterPro" id="IPR016024">
    <property type="entry name" value="ARM-type_fold"/>
</dbReference>
<dbReference type="Gene3D" id="1.25.10.10">
    <property type="entry name" value="Leucine-rich Repeat Variant"/>
    <property type="match status" value="1"/>
</dbReference>
<protein>
    <recommendedName>
        <fullName evidence="1">DUF4132 domain-containing protein</fullName>
    </recommendedName>
</protein>
<dbReference type="InterPro" id="IPR011989">
    <property type="entry name" value="ARM-like"/>
</dbReference>